<dbReference type="Proteomes" id="UP000224634">
    <property type="component" value="Unassembled WGS sequence"/>
</dbReference>
<name>A0A2B7Z3Q0_POLH7</name>
<reference evidence="2 3" key="1">
    <citation type="submission" date="2017-10" db="EMBL/GenBank/DDBJ databases">
        <title>Comparative genomics in systemic dimorphic fungi from Ajellomycetaceae.</title>
        <authorList>
            <person name="Munoz J.F."/>
            <person name="Mcewen J.G."/>
            <person name="Clay O.K."/>
            <person name="Cuomo C.A."/>
        </authorList>
    </citation>
    <scope>NUCLEOTIDE SEQUENCE [LARGE SCALE GENOMIC DNA]</scope>
    <source>
        <strain evidence="2 3">UAMH7299</strain>
    </source>
</reference>
<evidence type="ECO:0000256" key="1">
    <source>
        <dbReference type="SAM" id="MobiDB-lite"/>
    </source>
</evidence>
<gene>
    <name evidence="2" type="ORF">AJ80_00925</name>
</gene>
<comment type="caution">
    <text evidence="2">The sequence shown here is derived from an EMBL/GenBank/DDBJ whole genome shotgun (WGS) entry which is preliminary data.</text>
</comment>
<feature type="region of interest" description="Disordered" evidence="1">
    <location>
        <begin position="1"/>
        <end position="42"/>
    </location>
</feature>
<dbReference type="EMBL" id="PDNA01000007">
    <property type="protein sequence ID" value="PGH27447.1"/>
    <property type="molecule type" value="Genomic_DNA"/>
</dbReference>
<dbReference type="OrthoDB" id="10450359at2759"/>
<organism evidence="2 3">
    <name type="scientific">Polytolypa hystricis (strain UAMH7299)</name>
    <dbReference type="NCBI Taxonomy" id="1447883"/>
    <lineage>
        <taxon>Eukaryota</taxon>
        <taxon>Fungi</taxon>
        <taxon>Dikarya</taxon>
        <taxon>Ascomycota</taxon>
        <taxon>Pezizomycotina</taxon>
        <taxon>Eurotiomycetes</taxon>
        <taxon>Eurotiomycetidae</taxon>
        <taxon>Onygenales</taxon>
        <taxon>Onygenales incertae sedis</taxon>
        <taxon>Polytolypa</taxon>
    </lineage>
</organism>
<protein>
    <submittedName>
        <fullName evidence="2">Uncharacterized protein</fullName>
    </submittedName>
</protein>
<accession>A0A2B7Z3Q0</accession>
<dbReference type="AlphaFoldDB" id="A0A2B7Z3Q0"/>
<feature type="compositionally biased region" description="Polar residues" evidence="1">
    <location>
        <begin position="8"/>
        <end position="18"/>
    </location>
</feature>
<sequence>MFFYTPYRASSSEEQASENVAVPKARESVAVEPQTPPGYTRCKPAPPSPIGLPIYSGQSHILFEDPPPFDPNIIQPAGPTVKIDVAARIAELEWLLRQPEYEKHHKNIRAVISYYKDGKLPREDLSWVFFRDGEEVNPKSAEWFEGIGNELANSAVRGGEVVHSEHLYAASISIVNSR</sequence>
<keyword evidence="3" id="KW-1185">Reference proteome</keyword>
<evidence type="ECO:0000313" key="2">
    <source>
        <dbReference type="EMBL" id="PGH27447.1"/>
    </source>
</evidence>
<evidence type="ECO:0000313" key="3">
    <source>
        <dbReference type="Proteomes" id="UP000224634"/>
    </source>
</evidence>
<proteinExistence type="predicted"/>